<dbReference type="GO" id="GO:0004414">
    <property type="term" value="F:homoserine O-acetyltransferase activity"/>
    <property type="evidence" value="ECO:0007669"/>
    <property type="project" value="UniProtKB-EC"/>
</dbReference>
<dbReference type="GO" id="GO:0008899">
    <property type="term" value="F:homoserine O-succinyltransferase activity"/>
    <property type="evidence" value="ECO:0007669"/>
    <property type="project" value="UniProtKB-UniRule"/>
</dbReference>
<dbReference type="Proteomes" id="UP001144471">
    <property type="component" value="Unassembled WGS sequence"/>
</dbReference>
<comment type="catalytic activity">
    <reaction evidence="4">
        <text>L-homoserine + acetyl-CoA = O-acetyl-L-homoserine + CoA</text>
        <dbReference type="Rhea" id="RHEA:13701"/>
        <dbReference type="ChEBI" id="CHEBI:57287"/>
        <dbReference type="ChEBI" id="CHEBI:57288"/>
        <dbReference type="ChEBI" id="CHEBI:57476"/>
        <dbReference type="ChEBI" id="CHEBI:57716"/>
        <dbReference type="EC" id="2.3.1.31"/>
    </reaction>
</comment>
<dbReference type="GO" id="GO:0005737">
    <property type="term" value="C:cytoplasm"/>
    <property type="evidence" value="ECO:0007669"/>
    <property type="project" value="UniProtKB-SubCell"/>
</dbReference>
<feature type="binding site" evidence="4">
    <location>
        <position position="153"/>
    </location>
    <ligand>
        <name>substrate</name>
    </ligand>
</feature>
<feature type="active site" description="Proton acceptor" evidence="4">
    <location>
        <position position="219"/>
    </location>
</feature>
<dbReference type="PIRSF" id="PIRSF000450">
    <property type="entry name" value="H_ser_succinyltr"/>
    <property type="match status" value="1"/>
</dbReference>
<evidence type="ECO:0000313" key="6">
    <source>
        <dbReference type="EMBL" id="GLI56808.1"/>
    </source>
</evidence>
<dbReference type="RefSeq" id="WP_281836179.1">
    <property type="nucleotide sequence ID" value="NZ_BSDY01000010.1"/>
</dbReference>
<dbReference type="Gene3D" id="3.40.50.880">
    <property type="match status" value="1"/>
</dbReference>
<dbReference type="PANTHER" id="PTHR20919">
    <property type="entry name" value="HOMOSERINE O-SUCCINYLTRANSFERASE"/>
    <property type="match status" value="1"/>
</dbReference>
<keyword evidence="2 4" id="KW-0808">Transferase</keyword>
<comment type="similarity">
    <text evidence="4">Belongs to the MetA family.</text>
</comment>
<feature type="active site" evidence="4">
    <location>
        <position position="221"/>
    </location>
</feature>
<sequence>MGIYIDRKFKGAERAALEGITFTKGRGDIRIGIVNLMPYKDEVEYQFFTVLGRYDRRVEVEFLYPSTHNPKNSSREYLKDNYYPLHSYKERNYDGIIVTGAPVEELPFEKVGYWEELDKFFKDNTLPSIYICWGAQGALYSRYKIEKHSLERKLFGVFHHRNLENPFIGEDFLAPHSRGTYNRRESIEKAGLKVLNFSEEAGVYMCSSPDYREIFISGHGEYQKERLQYEYGRDGRELPENYFPENDPSREPSLTWDTHREEFYREWLNFISEIK</sequence>
<evidence type="ECO:0000256" key="5">
    <source>
        <dbReference type="PIRSR" id="PIRSR000450-1"/>
    </source>
</evidence>
<feature type="binding site" evidence="4">
    <location>
        <position position="177"/>
    </location>
    <ligand>
        <name>substrate</name>
    </ligand>
</feature>
<keyword evidence="4" id="KW-0486">Methionine biosynthesis</keyword>
<dbReference type="HAMAP" id="MF_00295">
    <property type="entry name" value="MetA_acyltransf"/>
    <property type="match status" value="1"/>
</dbReference>
<dbReference type="Pfam" id="PF04204">
    <property type="entry name" value="HTS"/>
    <property type="match status" value="1"/>
</dbReference>
<keyword evidence="7" id="KW-1185">Reference proteome</keyword>
<comment type="caution">
    <text evidence="4">Lacks conserved residue(s) required for the propagation of feature annotation.</text>
</comment>
<feature type="active site" description="Acyl-thioester intermediate" evidence="4 5">
    <location>
        <position position="132"/>
    </location>
</feature>
<dbReference type="PANTHER" id="PTHR20919:SF0">
    <property type="entry name" value="HOMOSERINE O-SUCCINYLTRANSFERASE"/>
    <property type="match status" value="1"/>
</dbReference>
<evidence type="ECO:0000256" key="1">
    <source>
        <dbReference type="ARBA" id="ARBA00022605"/>
    </source>
</evidence>
<name>A0A9W6LNP0_9FUSO</name>
<keyword evidence="3 4" id="KW-0012">Acyltransferase</keyword>
<keyword evidence="4" id="KW-0963">Cytoplasm</keyword>
<gene>
    <name evidence="6" type="primary">metA</name>
    <name evidence="4" type="synonym">metAA</name>
    <name evidence="6" type="ORF">PM10SUCC1_23220</name>
</gene>
<comment type="pathway">
    <text evidence="4">Amino-acid biosynthesis; L-methionine biosynthesis via de novo pathway; O-acetyl-L-homoserine from L-homoserine: step 1/1.</text>
</comment>
<dbReference type="InterPro" id="IPR033752">
    <property type="entry name" value="MetA_family"/>
</dbReference>
<reference evidence="6" key="1">
    <citation type="submission" date="2022-12" db="EMBL/GenBank/DDBJ databases">
        <title>Reference genome sequencing for broad-spectrum identification of bacterial and archaeal isolates by mass spectrometry.</title>
        <authorList>
            <person name="Sekiguchi Y."/>
            <person name="Tourlousse D.M."/>
        </authorList>
    </citation>
    <scope>NUCLEOTIDE SEQUENCE</scope>
    <source>
        <strain evidence="6">10succ1</strain>
    </source>
</reference>
<keyword evidence="1 4" id="KW-0028">Amino-acid biosynthesis</keyword>
<evidence type="ECO:0000313" key="7">
    <source>
        <dbReference type="Proteomes" id="UP001144471"/>
    </source>
</evidence>
<feature type="site" description="Important for substrate specificity" evidence="4">
    <location>
        <position position="177"/>
    </location>
</feature>
<evidence type="ECO:0000256" key="4">
    <source>
        <dbReference type="HAMAP-Rule" id="MF_00295"/>
    </source>
</evidence>
<feature type="site" description="Important for acyl-CoA specificity" evidence="4">
    <location>
        <position position="104"/>
    </location>
</feature>
<dbReference type="AlphaFoldDB" id="A0A9W6LNP0"/>
<dbReference type="SUPFAM" id="SSF52317">
    <property type="entry name" value="Class I glutamine amidotransferase-like"/>
    <property type="match status" value="1"/>
</dbReference>
<dbReference type="GO" id="GO:0009086">
    <property type="term" value="P:methionine biosynthetic process"/>
    <property type="evidence" value="ECO:0007669"/>
    <property type="project" value="UniProtKB-UniRule"/>
</dbReference>
<comment type="subcellular location">
    <subcellularLocation>
        <location evidence="4">Cytoplasm</location>
    </subcellularLocation>
</comment>
<dbReference type="InterPro" id="IPR029062">
    <property type="entry name" value="Class_I_gatase-like"/>
</dbReference>
<dbReference type="EC" id="2.3.1.31" evidence="4"/>
<comment type="function">
    <text evidence="4">Transfers an acetyl group from acetyl-CoA to L-homoserine, forming acetyl-L-homoserine.</text>
</comment>
<protein>
    <recommendedName>
        <fullName evidence="4">Homoserine O-acetyltransferase</fullName>
        <shortName evidence="4">HAT</shortName>
        <ecNumber evidence="4">2.3.1.31</ecNumber>
    </recommendedName>
    <alternativeName>
        <fullName evidence="4">Homoserine transacetylase</fullName>
        <shortName evidence="4">HTA</shortName>
    </alternativeName>
</protein>
<dbReference type="EMBL" id="BSDY01000010">
    <property type="protein sequence ID" value="GLI56808.1"/>
    <property type="molecule type" value="Genomic_DNA"/>
</dbReference>
<organism evidence="6 7">
    <name type="scientific">Propionigenium maris DSM 9537</name>
    <dbReference type="NCBI Taxonomy" id="1123000"/>
    <lineage>
        <taxon>Bacteria</taxon>
        <taxon>Fusobacteriati</taxon>
        <taxon>Fusobacteriota</taxon>
        <taxon>Fusobacteriia</taxon>
        <taxon>Fusobacteriales</taxon>
        <taxon>Fusobacteriaceae</taxon>
        <taxon>Propionigenium</taxon>
    </lineage>
</organism>
<evidence type="ECO:0000256" key="2">
    <source>
        <dbReference type="ARBA" id="ARBA00022679"/>
    </source>
</evidence>
<evidence type="ECO:0000256" key="3">
    <source>
        <dbReference type="ARBA" id="ARBA00023315"/>
    </source>
</evidence>
<accession>A0A9W6LNP0</accession>
<proteinExistence type="inferred from homology"/>
<comment type="caution">
    <text evidence="6">The sequence shown here is derived from an EMBL/GenBank/DDBJ whole genome shotgun (WGS) entry which is preliminary data.</text>
</comment>
<feature type="binding site" evidence="4">
    <location>
        <position position="233"/>
    </location>
    <ligand>
        <name>substrate</name>
    </ligand>
</feature>